<comment type="caution">
    <text evidence="1">The sequence shown here is derived from an EMBL/GenBank/DDBJ whole genome shotgun (WGS) entry which is preliminary data.</text>
</comment>
<proteinExistence type="predicted"/>
<dbReference type="Proteomes" id="UP000017170">
    <property type="component" value="Unassembled WGS sequence"/>
</dbReference>
<dbReference type="AlphaFoldDB" id="U6SQW0"/>
<evidence type="ECO:0000313" key="2">
    <source>
        <dbReference type="Proteomes" id="UP000017170"/>
    </source>
</evidence>
<keyword evidence="2" id="KW-1185">Reference proteome</keyword>
<protein>
    <submittedName>
        <fullName evidence="1">Uncharacterized protein</fullName>
    </submittedName>
</protein>
<evidence type="ECO:0000313" key="1">
    <source>
        <dbReference type="EMBL" id="ERN53767.1"/>
    </source>
</evidence>
<reference evidence="1 2" key="1">
    <citation type="journal article" date="2013" name="Genome Announc.">
        <title>Genome Sequence of the Extreme Obligate Alkaliphile Bacillus marmarensis Strain DSM 21297.</title>
        <authorList>
            <person name="Wernick D.G."/>
            <person name="Choi K.Y."/>
            <person name="Tat C.A."/>
            <person name="Lafontaine Rivera J.G."/>
            <person name="Liao J.C."/>
        </authorList>
    </citation>
    <scope>NUCLEOTIDE SEQUENCE [LARGE SCALE GENOMIC DNA]</scope>
    <source>
        <strain evidence="1 2">DSM 21297</strain>
    </source>
</reference>
<dbReference type="EMBL" id="ATAE01000018">
    <property type="protein sequence ID" value="ERN53767.1"/>
    <property type="molecule type" value="Genomic_DNA"/>
</dbReference>
<gene>
    <name evidence="1" type="ORF">A33I_09825</name>
</gene>
<sequence length="88" mass="10438">MHDRKKEQDWVTIIGDYEHFRIFYLAQQNNMWLITQHTNVSYKNTFAAIDLINDSILLLADHDAQGFSVLTNHPSYQQKEQIRAMIQD</sequence>
<accession>U6SQW0</accession>
<name>U6SQW0_9BACI</name>
<organism evidence="1 2">
    <name type="scientific">Alkalihalophilus marmarensis DSM 21297</name>
    <dbReference type="NCBI Taxonomy" id="1188261"/>
    <lineage>
        <taxon>Bacteria</taxon>
        <taxon>Bacillati</taxon>
        <taxon>Bacillota</taxon>
        <taxon>Bacilli</taxon>
        <taxon>Bacillales</taxon>
        <taxon>Bacillaceae</taxon>
        <taxon>Alkalihalophilus</taxon>
    </lineage>
</organism>
<dbReference type="PATRIC" id="fig|1188261.3.peg.1337"/>